<accession>A0A846MYQ5</accession>
<feature type="domain" description="FRG" evidence="1">
    <location>
        <begin position="27"/>
        <end position="194"/>
    </location>
</feature>
<sequence length="317" mass="36881">MLILNFNSASEFLDEIKLTNKRWGPQLGYRWIFRGHSNSDWKLLPSAFRPSGIERLLQYSQKHEHRIQERIELLKTKAMGHSGIVKMPRGESLLEAGLIWLGYRIMLREFGRLASVSGFIPWEPRFGLNNFDIQSEWNSWLSEFPGLQPDDLTTTAQHYGLPTNLLDWTYDSRNAAFFACADLQQQATTDIAVWAIDTYFEPEREIENRSFMWIWYGNPAANERLKSQRGVFTINAFAIEEFIQTGQFLDISQKYRDSEFSNRLLKFVLAGSERNRLIELLWREGVTWTALFPEVRSCVCDIELLPTLPSYSKGCDD</sequence>
<proteinExistence type="predicted"/>
<dbReference type="Pfam" id="PF08867">
    <property type="entry name" value="FRG"/>
    <property type="match status" value="1"/>
</dbReference>
<dbReference type="InterPro" id="IPR014966">
    <property type="entry name" value="FRG-dom"/>
</dbReference>
<dbReference type="Proteomes" id="UP000570514">
    <property type="component" value="Unassembled WGS sequence"/>
</dbReference>
<evidence type="ECO:0000259" key="1">
    <source>
        <dbReference type="SMART" id="SM00901"/>
    </source>
</evidence>
<dbReference type="EMBL" id="JAASRM010000001">
    <property type="protein sequence ID" value="NIK88110.1"/>
    <property type="molecule type" value="Genomic_DNA"/>
</dbReference>
<evidence type="ECO:0000313" key="3">
    <source>
        <dbReference type="Proteomes" id="UP000570514"/>
    </source>
</evidence>
<dbReference type="AlphaFoldDB" id="A0A846MYQ5"/>
<dbReference type="SMART" id="SM00901">
    <property type="entry name" value="FRG"/>
    <property type="match status" value="1"/>
</dbReference>
<evidence type="ECO:0000313" key="2">
    <source>
        <dbReference type="EMBL" id="NIK88110.1"/>
    </source>
</evidence>
<keyword evidence="3" id="KW-1185">Reference proteome</keyword>
<name>A0A846MYQ5_9PROT</name>
<organism evidence="2 3">
    <name type="scientific">Rhizomicrobium palustre</name>
    <dbReference type="NCBI Taxonomy" id="189966"/>
    <lineage>
        <taxon>Bacteria</taxon>
        <taxon>Pseudomonadati</taxon>
        <taxon>Pseudomonadota</taxon>
        <taxon>Alphaproteobacteria</taxon>
        <taxon>Micropepsales</taxon>
        <taxon>Micropepsaceae</taxon>
        <taxon>Rhizomicrobium</taxon>
    </lineage>
</organism>
<reference evidence="2 3" key="1">
    <citation type="submission" date="2020-03" db="EMBL/GenBank/DDBJ databases">
        <title>Genomic Encyclopedia of Type Strains, Phase IV (KMG-IV): sequencing the most valuable type-strain genomes for metagenomic binning, comparative biology and taxonomic classification.</title>
        <authorList>
            <person name="Goeker M."/>
        </authorList>
    </citation>
    <scope>NUCLEOTIDE SEQUENCE [LARGE SCALE GENOMIC DNA]</scope>
    <source>
        <strain evidence="2 3">DSM 19867</strain>
    </source>
</reference>
<comment type="caution">
    <text evidence="2">The sequence shown here is derived from an EMBL/GenBank/DDBJ whole genome shotgun (WGS) entry which is preliminary data.</text>
</comment>
<protein>
    <recommendedName>
        <fullName evidence="1">FRG domain-containing protein</fullName>
    </recommendedName>
</protein>
<dbReference type="RefSeq" id="WP_167082271.1">
    <property type="nucleotide sequence ID" value="NZ_BAAADC010000001.1"/>
</dbReference>
<gene>
    <name evidence="2" type="ORF">FHS83_001428</name>
</gene>